<feature type="transmembrane region" description="Helical" evidence="2">
    <location>
        <begin position="317"/>
        <end position="339"/>
    </location>
</feature>
<feature type="transmembrane region" description="Helical" evidence="2">
    <location>
        <begin position="523"/>
        <end position="542"/>
    </location>
</feature>
<keyword evidence="2" id="KW-0812">Transmembrane</keyword>
<feature type="non-terminal residue" evidence="4">
    <location>
        <position position="646"/>
    </location>
</feature>
<feature type="compositionally biased region" description="Polar residues" evidence="1">
    <location>
        <begin position="245"/>
        <end position="258"/>
    </location>
</feature>
<feature type="transmembrane region" description="Helical" evidence="2">
    <location>
        <begin position="575"/>
        <end position="597"/>
    </location>
</feature>
<evidence type="ECO:0000259" key="3">
    <source>
        <dbReference type="Pfam" id="PF00892"/>
    </source>
</evidence>
<dbReference type="AlphaFoldDB" id="A0A8J7NNU6"/>
<feature type="transmembrane region" description="Helical" evidence="2">
    <location>
        <begin position="404"/>
        <end position="422"/>
    </location>
</feature>
<protein>
    <submittedName>
        <fullName evidence="4">S35F4 protein</fullName>
    </submittedName>
</protein>
<dbReference type="PANTHER" id="PTHR19346">
    <property type="entry name" value="SUGAR PHOSPHATE TRANSPORTER DOMAIN-CONTAINING PROTEIN"/>
    <property type="match status" value="1"/>
</dbReference>
<evidence type="ECO:0000256" key="2">
    <source>
        <dbReference type="SAM" id="Phobius"/>
    </source>
</evidence>
<dbReference type="SUPFAM" id="SSF103481">
    <property type="entry name" value="Multidrug resistance efflux transporter EmrE"/>
    <property type="match status" value="1"/>
</dbReference>
<dbReference type="InterPro" id="IPR000620">
    <property type="entry name" value="EamA_dom"/>
</dbReference>
<dbReference type="Pfam" id="PF00892">
    <property type="entry name" value="EamA"/>
    <property type="match status" value="1"/>
</dbReference>
<reference evidence="4" key="1">
    <citation type="journal article" date="2021" name="Cell">
        <title>Tracing the genetic footprints of vertebrate landing in non-teleost ray-finned fishes.</title>
        <authorList>
            <person name="Bi X."/>
            <person name="Wang K."/>
            <person name="Yang L."/>
            <person name="Pan H."/>
            <person name="Jiang H."/>
            <person name="Wei Q."/>
            <person name="Fang M."/>
            <person name="Yu H."/>
            <person name="Zhu C."/>
            <person name="Cai Y."/>
            <person name="He Y."/>
            <person name="Gan X."/>
            <person name="Zeng H."/>
            <person name="Yu D."/>
            <person name="Zhu Y."/>
            <person name="Jiang H."/>
            <person name="Qiu Q."/>
            <person name="Yang H."/>
            <person name="Zhang Y.E."/>
            <person name="Wang W."/>
            <person name="Zhu M."/>
            <person name="He S."/>
            <person name="Zhang G."/>
        </authorList>
    </citation>
    <scope>NUCLEOTIDE SEQUENCE</scope>
    <source>
        <strain evidence="4">Allg_001</strain>
    </source>
</reference>
<feature type="transmembrane region" description="Helical" evidence="2">
    <location>
        <begin position="373"/>
        <end position="392"/>
    </location>
</feature>
<feature type="transmembrane region" description="Helical" evidence="2">
    <location>
        <begin position="428"/>
        <end position="447"/>
    </location>
</feature>
<dbReference type="PANTHER" id="PTHR19346:SF2">
    <property type="entry name" value="SOLUTE CARRIER FAMILY 35 MEMBER F4"/>
    <property type="match status" value="1"/>
</dbReference>
<proteinExistence type="predicted"/>
<comment type="caution">
    <text evidence="4">The sequence shown here is derived from an EMBL/GenBank/DDBJ whole genome shotgun (WGS) entry which is preliminary data.</text>
</comment>
<feature type="transmembrane region" description="Helical" evidence="2">
    <location>
        <begin position="454"/>
        <end position="475"/>
    </location>
</feature>
<feature type="transmembrane region" description="Helical" evidence="2">
    <location>
        <begin position="487"/>
        <end position="511"/>
    </location>
</feature>
<keyword evidence="2" id="KW-0472">Membrane</keyword>
<keyword evidence="5" id="KW-1185">Reference proteome</keyword>
<keyword evidence="2" id="KW-1133">Transmembrane helix</keyword>
<feature type="region of interest" description="Disordered" evidence="1">
    <location>
        <begin position="1"/>
        <end position="69"/>
    </location>
</feature>
<feature type="transmembrane region" description="Helical" evidence="2">
    <location>
        <begin position="548"/>
        <end position="568"/>
    </location>
</feature>
<organism evidence="4 5">
    <name type="scientific">Atractosteus spatula</name>
    <name type="common">Alligator gar</name>
    <name type="synonym">Lepisosteus spatula</name>
    <dbReference type="NCBI Taxonomy" id="7917"/>
    <lineage>
        <taxon>Eukaryota</taxon>
        <taxon>Metazoa</taxon>
        <taxon>Chordata</taxon>
        <taxon>Craniata</taxon>
        <taxon>Vertebrata</taxon>
        <taxon>Euteleostomi</taxon>
        <taxon>Actinopterygii</taxon>
        <taxon>Neopterygii</taxon>
        <taxon>Holostei</taxon>
        <taxon>Semionotiformes</taxon>
        <taxon>Lepisosteidae</taxon>
        <taxon>Atractosteus</taxon>
    </lineage>
</organism>
<feature type="compositionally biased region" description="Low complexity" evidence="1">
    <location>
        <begin position="223"/>
        <end position="235"/>
    </location>
</feature>
<feature type="region of interest" description="Disordered" evidence="1">
    <location>
        <begin position="620"/>
        <end position="646"/>
    </location>
</feature>
<feature type="region of interest" description="Disordered" evidence="1">
    <location>
        <begin position="223"/>
        <end position="277"/>
    </location>
</feature>
<feature type="domain" description="EamA" evidence="3">
    <location>
        <begin position="292"/>
        <end position="445"/>
    </location>
</feature>
<sequence length="646" mass="70335">MVSAESPRPALCPAGPRMSRTAEAGEDGGGDGQPSFALEQLKSTNLPVKASPTLPGRDSDRSPCYTDTIKPTSNGVHTIEDRILRITGYYGYYPGYSSHRKPCRRCLDDPHSSGTAVCQSWRGQRSLSAWHLSSQAASDPLQQHHDDASARFRPPDVTVMGGKIQQAALIPAHAALPCVYLRLCNQPVSDNTGRESGLESEPSFPWRSALQAANQTIQLHTSTATQPAGQTQTPQPDKPLRAHSFTVSPEHSAQTTGEEGSESHADTPGSEGSETRSQCQSCTSTALRVLGGLLLVLSVSSSWVGTTQVVKLTFQSFSCPFFMTWFSTNWNILFFPIYYSGHLVTARQKQTPIQKFRECSRIFGEDGLTLKLFLKRTAPFSILWTLTNYLYLLALRKLTATDVSALYCCHKAFVFLLSWIVLKDRFMGVRIVAAIMAITGIVMMAYADGFHGDSIIGVAFAVGSASTSALYKVLFKMFVGSANLGEAAHFFSTLGFFNLIFISCTPVILFFTKVEHWGSLSALPWGYLCGVAGLWLAFNILVNVGVVLTYPILISIGTLLSVPGNAAVDVLKHEVIFSVVRLAATSIICLGFLLLLLPEEWDSVTLRFLATFAEKKGEEHGEELTESSVHTRSRSRANGAVSIPLA</sequence>
<feature type="transmembrane region" description="Helical" evidence="2">
    <location>
        <begin position="286"/>
        <end position="305"/>
    </location>
</feature>
<gene>
    <name evidence="4" type="primary">Slc35f4</name>
    <name evidence="4" type="ORF">GTO95_0016101</name>
</gene>
<evidence type="ECO:0000313" key="5">
    <source>
        <dbReference type="Proteomes" id="UP000736164"/>
    </source>
</evidence>
<dbReference type="InterPro" id="IPR026505">
    <property type="entry name" value="Solute_c_fam_35_mem_F3/F4"/>
</dbReference>
<dbReference type="Proteomes" id="UP000736164">
    <property type="component" value="Unassembled WGS sequence"/>
</dbReference>
<dbReference type="EMBL" id="JAAWVO010015741">
    <property type="protein sequence ID" value="MBN3314536.1"/>
    <property type="molecule type" value="Genomic_DNA"/>
</dbReference>
<feature type="non-terminal residue" evidence="4">
    <location>
        <position position="1"/>
    </location>
</feature>
<evidence type="ECO:0000313" key="4">
    <source>
        <dbReference type="EMBL" id="MBN3314536.1"/>
    </source>
</evidence>
<name>A0A8J7NNU6_ATRSP</name>
<dbReference type="InterPro" id="IPR037185">
    <property type="entry name" value="EmrE-like"/>
</dbReference>
<evidence type="ECO:0000256" key="1">
    <source>
        <dbReference type="SAM" id="MobiDB-lite"/>
    </source>
</evidence>
<dbReference type="GO" id="GO:0016020">
    <property type="term" value="C:membrane"/>
    <property type="evidence" value="ECO:0007669"/>
    <property type="project" value="InterPro"/>
</dbReference>
<accession>A0A8J7NNU6</accession>